<proteinExistence type="predicted"/>
<dbReference type="Proteomes" id="UP001153269">
    <property type="component" value="Unassembled WGS sequence"/>
</dbReference>
<accession>A0A9N7TM69</accession>
<protein>
    <submittedName>
        <fullName evidence="2">Uncharacterized protein</fullName>
    </submittedName>
</protein>
<sequence>MEFVPASRSELKPCKTWREEDKSCASSTGAHLEQTPPLLKSVRIGVGSFLSCAPYRPRPAHFPSTLRAADTASASLPRLRHSLSGPPNGLPPASRHRGRRTPDAAIVLIYV</sequence>
<gene>
    <name evidence="2" type="ORF">PLEPLA_LOCUS3312</name>
</gene>
<reference evidence="2" key="1">
    <citation type="submission" date="2020-03" db="EMBL/GenBank/DDBJ databases">
        <authorList>
            <person name="Weist P."/>
        </authorList>
    </citation>
    <scope>NUCLEOTIDE SEQUENCE</scope>
</reference>
<evidence type="ECO:0000256" key="1">
    <source>
        <dbReference type="SAM" id="MobiDB-lite"/>
    </source>
</evidence>
<keyword evidence="3" id="KW-1185">Reference proteome</keyword>
<evidence type="ECO:0000313" key="3">
    <source>
        <dbReference type="Proteomes" id="UP001153269"/>
    </source>
</evidence>
<comment type="caution">
    <text evidence="2">The sequence shown here is derived from an EMBL/GenBank/DDBJ whole genome shotgun (WGS) entry which is preliminary data.</text>
</comment>
<dbReference type="EMBL" id="CADEAL010000165">
    <property type="protein sequence ID" value="CAB1415595.1"/>
    <property type="molecule type" value="Genomic_DNA"/>
</dbReference>
<evidence type="ECO:0000313" key="2">
    <source>
        <dbReference type="EMBL" id="CAB1415595.1"/>
    </source>
</evidence>
<name>A0A9N7TM69_PLEPL</name>
<dbReference type="AlphaFoldDB" id="A0A9N7TM69"/>
<organism evidence="2 3">
    <name type="scientific">Pleuronectes platessa</name>
    <name type="common">European plaice</name>
    <dbReference type="NCBI Taxonomy" id="8262"/>
    <lineage>
        <taxon>Eukaryota</taxon>
        <taxon>Metazoa</taxon>
        <taxon>Chordata</taxon>
        <taxon>Craniata</taxon>
        <taxon>Vertebrata</taxon>
        <taxon>Euteleostomi</taxon>
        <taxon>Actinopterygii</taxon>
        <taxon>Neopterygii</taxon>
        <taxon>Teleostei</taxon>
        <taxon>Neoteleostei</taxon>
        <taxon>Acanthomorphata</taxon>
        <taxon>Carangaria</taxon>
        <taxon>Pleuronectiformes</taxon>
        <taxon>Pleuronectoidei</taxon>
        <taxon>Pleuronectidae</taxon>
        <taxon>Pleuronectes</taxon>
    </lineage>
</organism>
<feature type="region of interest" description="Disordered" evidence="1">
    <location>
        <begin position="78"/>
        <end position="102"/>
    </location>
</feature>